<name>A0A7C9NM51_9BACT</name>
<dbReference type="Gene3D" id="2.30.30.90">
    <property type="match status" value="1"/>
</dbReference>
<evidence type="ECO:0000313" key="2">
    <source>
        <dbReference type="EMBL" id="MYL85176.1"/>
    </source>
</evidence>
<dbReference type="InterPro" id="IPR007167">
    <property type="entry name" value="Fe-transptr_FeoA-like"/>
</dbReference>
<evidence type="ECO:0000259" key="1">
    <source>
        <dbReference type="SMART" id="SM00899"/>
    </source>
</evidence>
<gene>
    <name evidence="2" type="ORF">GTA51_18925</name>
</gene>
<sequence>MLTTLTDAPVGVSLVVSRIAGQGFAARMARLGLYEGVFMTRLDDSVAIGPARIIGPAGEVTLSGWLAARVVIHLDDDRRLPLLECAPGDCGHVEGLTGHHAIEETLAMLGVRENDRITFVRRLPPMLYKAVLDDKDRVQINEGLAAKIFGDTPSGSAQFCSIGVGEDFTVRRILAGAHAADTLATLGIRPGSRLSLTQVAAGQVVSFSGKTPLVCTTRDGLRLYFQEKDAERIFVLSSDAAEP</sequence>
<feature type="domain" description="Ferrous iron transporter FeoA-like" evidence="1">
    <location>
        <begin position="160"/>
        <end position="237"/>
    </location>
</feature>
<feature type="domain" description="Ferrous iron transporter FeoA-like" evidence="1">
    <location>
        <begin position="80"/>
        <end position="152"/>
    </location>
</feature>
<dbReference type="EMBL" id="WVUD01000062">
    <property type="protein sequence ID" value="MYL85176.1"/>
    <property type="molecule type" value="Genomic_DNA"/>
</dbReference>
<dbReference type="OrthoDB" id="5454113at2"/>
<dbReference type="AlphaFoldDB" id="A0A7C9NM51"/>
<proteinExistence type="predicted"/>
<feature type="domain" description="Ferrous iron transporter FeoA-like" evidence="1">
    <location>
        <begin position="3"/>
        <end position="74"/>
    </location>
</feature>
<accession>A0A7C9NM51</accession>
<dbReference type="GO" id="GO:0046914">
    <property type="term" value="F:transition metal ion binding"/>
    <property type="evidence" value="ECO:0007669"/>
    <property type="project" value="InterPro"/>
</dbReference>
<dbReference type="Pfam" id="PF04023">
    <property type="entry name" value="FeoA"/>
    <property type="match status" value="1"/>
</dbReference>
<keyword evidence="3" id="KW-1185">Reference proteome</keyword>
<evidence type="ECO:0000313" key="3">
    <source>
        <dbReference type="Proteomes" id="UP000482487"/>
    </source>
</evidence>
<dbReference type="InterPro" id="IPR038157">
    <property type="entry name" value="FeoA_core_dom"/>
</dbReference>
<comment type="caution">
    <text evidence="2">The sequence shown here is derived from an EMBL/GenBank/DDBJ whole genome shotgun (WGS) entry which is preliminary data.</text>
</comment>
<reference evidence="2 3" key="1">
    <citation type="submission" date="2020-01" db="EMBL/GenBank/DDBJ databases">
        <title>Genome sequence of Desulfovibrio aerotolerans DSM 16695(T).</title>
        <authorList>
            <person name="Karnachuk O."/>
            <person name="Avakyan M."/>
            <person name="Mardanov A."/>
            <person name="Kadnikov V."/>
            <person name="Ravin N."/>
        </authorList>
    </citation>
    <scope>NUCLEOTIDE SEQUENCE [LARGE SCALE GENOMIC DNA]</scope>
    <source>
        <strain evidence="2 3">DSM 16695</strain>
    </source>
</reference>
<dbReference type="RefSeq" id="WP_160963899.1">
    <property type="nucleotide sequence ID" value="NZ_WVUD01000062.1"/>
</dbReference>
<dbReference type="SMART" id="SM00899">
    <property type="entry name" value="FeoA"/>
    <property type="match status" value="3"/>
</dbReference>
<organism evidence="2 3">
    <name type="scientific">Solidesulfovibrio aerotolerans</name>
    <dbReference type="NCBI Taxonomy" id="295255"/>
    <lineage>
        <taxon>Bacteria</taxon>
        <taxon>Pseudomonadati</taxon>
        <taxon>Thermodesulfobacteriota</taxon>
        <taxon>Desulfovibrionia</taxon>
        <taxon>Desulfovibrionales</taxon>
        <taxon>Desulfovibrionaceae</taxon>
        <taxon>Solidesulfovibrio</taxon>
    </lineage>
</organism>
<protein>
    <recommendedName>
        <fullName evidence="1">Ferrous iron transporter FeoA-like domain-containing protein</fullName>
    </recommendedName>
</protein>
<dbReference type="Proteomes" id="UP000482487">
    <property type="component" value="Unassembled WGS sequence"/>
</dbReference>